<dbReference type="InterPro" id="IPR017853">
    <property type="entry name" value="GH"/>
</dbReference>
<feature type="signal peptide" evidence="1">
    <location>
        <begin position="1"/>
        <end position="21"/>
    </location>
</feature>
<sequence length="1065" mass="120071">MKNTFLRLALFLFTITIWSQASKVSVVSNEEGMKLVVNGEDFMINGMNWDYIPIGTNTVNANFWKKSDDIIKAGLDTEMSLLKNMNVNVIRQYTGVPARWIKYIYENYGIYTMLNHSFGRYGLTLNGVWTPVTIYNDPKTAEHLMSEVENLVKEYKNTPGLLLYLLGNENNYGLFWAGAETEDFPDEEEKKQAVGENRGRPMYKLMNEAAKRMKAMDSSHPVAICNGDVLFIDIVAEECKDVDIYGVNSYRGASFTDMFKVVKEKLNKPILFTEFGADAFNAIENKEDQKAQAYYMVENWREIYQNAAGLGKANNSLGGFTFQFSDGWWKYGFDKRENADQHDNNASWANGGYSIDLAPGENNMNEEWFGICAKGPTSSRGLYDLYPRAAYYALKEAHQLNPYGEGVDATFVENHFNGIELMDAVLRARGDKAALDAQDGGKIKLSRLRAEFTTFNTGGSLITTPRNEDPNANSFPNQLGFDHMESYYVGIEGKPTSNMRAEVNFNILGNVAENPINEIFYENVGRPVTIQGVEGGNDLDVEINDFNRVRVYNAEFEWDTKHADVRGFYRTGHYHWGYEGDFFGLYPEANYGPNLDLYNGEILGVEIDGKRGFKGLKAAFGPQLWWGANPTALLKYRTRFKHWDITGIYHRDLDTSLEFDQNGRRILDANQVRSGVISPWPTERATVVLEREFGKFGLSLGGIWGGRPLNGSTFQDVRGASGNYVVYQDKINSDDNWGGKAKFTYEGGAFNFYAQAAYMGLVANGGADATRTFTGWKLKDTGSGNQTNILSGFTILAGNWQIAPNFLWQKPLIDPMPNDVTAPGRLRNFIDDPFAVRGNRETTAGELLLTFDPTPGSWFYEWDNDRSEDAKIAFNLGFVYKHHPTAQDAHIGFLANRTFFAFPQAAPAQDLWEISSRVVSKISPDLGIIGNFYGGNAQANGDSDRTIERFGGDIKMIYKKWKLEYAFKINDWGPFDYHRDFNLTFPVQNMVDISTSLGKPDWFILPDTKIGIRGIWRSLNENSPRYSPNAVPPNTFPAIPTVSPVGFDNGSEWEIRTYIHINIGK</sequence>
<dbReference type="SUPFAM" id="SSF51445">
    <property type="entry name" value="(Trans)glycosidases"/>
    <property type="match status" value="1"/>
</dbReference>
<feature type="domain" description="Glycoside hydrolase family 2 catalytic" evidence="2">
    <location>
        <begin position="34"/>
        <end position="284"/>
    </location>
</feature>
<dbReference type="InterPro" id="IPR006103">
    <property type="entry name" value="Glyco_hydro_2_cat"/>
</dbReference>
<dbReference type="Gene3D" id="3.20.20.80">
    <property type="entry name" value="Glycosidases"/>
    <property type="match status" value="1"/>
</dbReference>
<feature type="chain" id="PRO_5045687580" evidence="1">
    <location>
        <begin position="22"/>
        <end position="1065"/>
    </location>
</feature>
<dbReference type="RefSeq" id="WP_303306170.1">
    <property type="nucleotide sequence ID" value="NZ_JAODOP010000004.1"/>
</dbReference>
<evidence type="ECO:0000313" key="4">
    <source>
        <dbReference type="Proteomes" id="UP001337305"/>
    </source>
</evidence>
<name>A0ABU7XTX5_9FLAO</name>
<dbReference type="EMBL" id="JAODOP010000004">
    <property type="protein sequence ID" value="MEF3833831.1"/>
    <property type="molecule type" value="Genomic_DNA"/>
</dbReference>
<organism evidence="3 4">
    <name type="scientific">Flavivirga spongiicola</name>
    <dbReference type="NCBI Taxonomy" id="421621"/>
    <lineage>
        <taxon>Bacteria</taxon>
        <taxon>Pseudomonadati</taxon>
        <taxon>Bacteroidota</taxon>
        <taxon>Flavobacteriia</taxon>
        <taxon>Flavobacteriales</taxon>
        <taxon>Flavobacteriaceae</taxon>
        <taxon>Flavivirga</taxon>
    </lineage>
</organism>
<keyword evidence="3" id="KW-0378">Hydrolase</keyword>
<accession>A0ABU7XTX5</accession>
<gene>
    <name evidence="3" type="ORF">N1F79_11870</name>
</gene>
<evidence type="ECO:0000256" key="1">
    <source>
        <dbReference type="SAM" id="SignalP"/>
    </source>
</evidence>
<evidence type="ECO:0000259" key="2">
    <source>
        <dbReference type="Pfam" id="PF02836"/>
    </source>
</evidence>
<dbReference type="GO" id="GO:0016798">
    <property type="term" value="F:hydrolase activity, acting on glycosyl bonds"/>
    <property type="evidence" value="ECO:0007669"/>
    <property type="project" value="UniProtKB-KW"/>
</dbReference>
<proteinExistence type="predicted"/>
<evidence type="ECO:0000313" key="3">
    <source>
        <dbReference type="EMBL" id="MEF3833831.1"/>
    </source>
</evidence>
<keyword evidence="1" id="KW-0732">Signal</keyword>
<protein>
    <submittedName>
        <fullName evidence="3">Glycosidase</fullName>
    </submittedName>
</protein>
<keyword evidence="4" id="KW-1185">Reference proteome</keyword>
<comment type="caution">
    <text evidence="3">The sequence shown here is derived from an EMBL/GenBank/DDBJ whole genome shotgun (WGS) entry which is preliminary data.</text>
</comment>
<reference evidence="3 4" key="1">
    <citation type="submission" date="2022-09" db="EMBL/GenBank/DDBJ databases">
        <title>Genome sequencing of Flavivirga sp. MEBiC05379.</title>
        <authorList>
            <person name="Oh H.-M."/>
            <person name="Kwon K.K."/>
            <person name="Park M.J."/>
            <person name="Yang S.-H."/>
        </authorList>
    </citation>
    <scope>NUCLEOTIDE SEQUENCE [LARGE SCALE GENOMIC DNA]</scope>
    <source>
        <strain evidence="3 4">MEBiC05379</strain>
    </source>
</reference>
<dbReference type="Pfam" id="PF02836">
    <property type="entry name" value="Glyco_hydro_2_C"/>
    <property type="match status" value="1"/>
</dbReference>
<keyword evidence="3" id="KW-0326">Glycosidase</keyword>
<dbReference type="Proteomes" id="UP001337305">
    <property type="component" value="Unassembled WGS sequence"/>
</dbReference>